<organism evidence="2 3">
    <name type="scientific">Paenibacillus silagei</name>
    <dbReference type="NCBI Taxonomy" id="1670801"/>
    <lineage>
        <taxon>Bacteria</taxon>
        <taxon>Bacillati</taxon>
        <taxon>Bacillota</taxon>
        <taxon>Bacilli</taxon>
        <taxon>Bacillales</taxon>
        <taxon>Paenibacillaceae</taxon>
        <taxon>Paenibacillus</taxon>
    </lineage>
</organism>
<reference evidence="2 3" key="1">
    <citation type="submission" date="2021-03" db="EMBL/GenBank/DDBJ databases">
        <title>Genomic Encyclopedia of Type Strains, Phase IV (KMG-IV): sequencing the most valuable type-strain genomes for metagenomic binning, comparative biology and taxonomic classification.</title>
        <authorList>
            <person name="Goeker M."/>
        </authorList>
    </citation>
    <scope>NUCLEOTIDE SEQUENCE [LARGE SCALE GENOMIC DNA]</scope>
    <source>
        <strain evidence="2 3">DSM 101953</strain>
    </source>
</reference>
<name>A0ABS4NQ65_9BACL</name>
<dbReference type="Proteomes" id="UP000773462">
    <property type="component" value="Unassembled WGS sequence"/>
</dbReference>
<dbReference type="RefSeq" id="WP_209872868.1">
    <property type="nucleotide sequence ID" value="NZ_JAGGLV010000006.1"/>
</dbReference>
<dbReference type="Gene3D" id="1.20.120.450">
    <property type="entry name" value="dinb family like domain"/>
    <property type="match status" value="1"/>
</dbReference>
<dbReference type="InterPro" id="IPR024775">
    <property type="entry name" value="DinB-like"/>
</dbReference>
<proteinExistence type="predicted"/>
<dbReference type="SUPFAM" id="SSF109854">
    <property type="entry name" value="DinB/YfiT-like putative metalloenzymes"/>
    <property type="match status" value="1"/>
</dbReference>
<dbReference type="Pfam" id="PF12867">
    <property type="entry name" value="DinB_2"/>
    <property type="match status" value="1"/>
</dbReference>
<dbReference type="InterPro" id="IPR034660">
    <property type="entry name" value="DinB/YfiT-like"/>
</dbReference>
<keyword evidence="3" id="KW-1185">Reference proteome</keyword>
<feature type="domain" description="DinB-like" evidence="1">
    <location>
        <begin position="22"/>
        <end position="151"/>
    </location>
</feature>
<dbReference type="EMBL" id="JAGGLV010000006">
    <property type="protein sequence ID" value="MBP2112201.1"/>
    <property type="molecule type" value="Genomic_DNA"/>
</dbReference>
<gene>
    <name evidence="2" type="ORF">J2Z70_002355</name>
</gene>
<comment type="caution">
    <text evidence="2">The sequence shown here is derived from an EMBL/GenBank/DDBJ whole genome shotgun (WGS) entry which is preliminary data.</text>
</comment>
<sequence>MATKTNKQLILEFESFIPYIQSLDSMEDADWEAPLEAGKWSLQDVLCHIMLWDKYFYEEALVKIQEGLPLTAAHLDFNAFNANAVLYARTVTRQEAIRQFVLYRTKITGLAASFSDAALEQNHPDGDGKKFSIRKYLRDFISHDKHHKKQIEKYAATVAVTKA</sequence>
<protein>
    <submittedName>
        <fullName evidence="2">Damage-inducible protein DinB</fullName>
    </submittedName>
</protein>
<evidence type="ECO:0000313" key="3">
    <source>
        <dbReference type="Proteomes" id="UP000773462"/>
    </source>
</evidence>
<accession>A0ABS4NQ65</accession>
<evidence type="ECO:0000259" key="1">
    <source>
        <dbReference type="Pfam" id="PF12867"/>
    </source>
</evidence>
<evidence type="ECO:0000313" key="2">
    <source>
        <dbReference type="EMBL" id="MBP2112201.1"/>
    </source>
</evidence>